<gene>
    <name evidence="2" type="ordered locus">Sulac_2274</name>
</gene>
<dbReference type="STRING" id="679936.Sulac_2274"/>
<dbReference type="InterPro" id="IPR000871">
    <property type="entry name" value="Beta-lactam_class-A"/>
</dbReference>
<dbReference type="GO" id="GO:0008800">
    <property type="term" value="F:beta-lactamase activity"/>
    <property type="evidence" value="ECO:0007669"/>
    <property type="project" value="InterPro"/>
</dbReference>
<evidence type="ECO:0000259" key="1">
    <source>
        <dbReference type="Pfam" id="PF13354"/>
    </source>
</evidence>
<reference evidence="3" key="1">
    <citation type="submission" date="2011-12" db="EMBL/GenBank/DDBJ databases">
        <title>The complete genome of chromosome of Sulfobacillus acidophilus DSM 10332.</title>
        <authorList>
            <person name="Lucas S."/>
            <person name="Han J."/>
            <person name="Lapidus A."/>
            <person name="Bruce D."/>
            <person name="Goodwin L."/>
            <person name="Pitluck S."/>
            <person name="Peters L."/>
            <person name="Kyrpides N."/>
            <person name="Mavromatis K."/>
            <person name="Ivanova N."/>
            <person name="Mikhailova N."/>
            <person name="Chertkov O."/>
            <person name="Saunders E."/>
            <person name="Detter J.C."/>
            <person name="Tapia R."/>
            <person name="Han C."/>
            <person name="Land M."/>
            <person name="Hauser L."/>
            <person name="Markowitz V."/>
            <person name="Cheng J.-F."/>
            <person name="Hugenholtz P."/>
            <person name="Woyke T."/>
            <person name="Wu D."/>
            <person name="Pukall R."/>
            <person name="Gehrich-Schroeter G."/>
            <person name="Schneider S."/>
            <person name="Klenk H.-P."/>
            <person name="Eisen J.A."/>
        </authorList>
    </citation>
    <scope>NUCLEOTIDE SEQUENCE [LARGE SCALE GENOMIC DNA]</scope>
    <source>
        <strain evidence="3">ATCC 700253 / DSM 10332 / NAL</strain>
    </source>
</reference>
<dbReference type="Proteomes" id="UP000005439">
    <property type="component" value="Chromosome"/>
</dbReference>
<dbReference type="GO" id="GO:0046677">
    <property type="term" value="P:response to antibiotic"/>
    <property type="evidence" value="ECO:0007669"/>
    <property type="project" value="InterPro"/>
</dbReference>
<accession>G8TU74</accession>
<dbReference type="EMBL" id="CP003179">
    <property type="protein sequence ID" value="AEW05746.1"/>
    <property type="molecule type" value="Genomic_DNA"/>
</dbReference>
<dbReference type="HOGENOM" id="CLU_031960_9_2_9"/>
<dbReference type="AlphaFoldDB" id="G8TU74"/>
<dbReference type="PANTHER" id="PTHR35333:SF4">
    <property type="entry name" value="SLR0121 PROTEIN"/>
    <property type="match status" value="1"/>
</dbReference>
<evidence type="ECO:0000313" key="2">
    <source>
        <dbReference type="EMBL" id="AEW05746.1"/>
    </source>
</evidence>
<dbReference type="InterPro" id="IPR012338">
    <property type="entry name" value="Beta-lactam/transpept-like"/>
</dbReference>
<organism evidence="2 3">
    <name type="scientific">Sulfobacillus acidophilus (strain ATCC 700253 / DSM 10332 / NAL)</name>
    <dbReference type="NCBI Taxonomy" id="679936"/>
    <lineage>
        <taxon>Bacteria</taxon>
        <taxon>Bacillati</taxon>
        <taxon>Bacillota</taxon>
        <taxon>Clostridia</taxon>
        <taxon>Eubacteriales</taxon>
        <taxon>Clostridiales Family XVII. Incertae Sedis</taxon>
        <taxon>Sulfobacillus</taxon>
    </lineage>
</organism>
<dbReference type="SUPFAM" id="SSF56601">
    <property type="entry name" value="beta-lactamase/transpeptidase-like"/>
    <property type="match status" value="1"/>
</dbReference>
<dbReference type="InterPro" id="IPR045155">
    <property type="entry name" value="Beta-lactam_cat"/>
</dbReference>
<dbReference type="Pfam" id="PF13354">
    <property type="entry name" value="Beta-lactamase2"/>
    <property type="match status" value="1"/>
</dbReference>
<keyword evidence="3" id="KW-1185">Reference proteome</keyword>
<sequence length="282" mass="31531">MNAMQTLDNELMAVQREFSGRYAVYAEHLGTGETVSFGDVQTAWETASVMKLPILTEALRQCQEGVHALTEPVEYRRDDGVPGSGVLQYLTPGVTLPFKDVLTLMVIVSDNVATNMVLRTIGIEAVNQTCHDMGLMQTRVMRRIDFSSPDPLGLSSPFDLVQLLKSLYFNTVLDSRHAGIAVEILRHQQYQTLLTRYLPYDLLDDNDREIPIVTVASKSGSLTGIRNDAGLVISPWGDYAVAIMSEASKDRRFHVDTEAFQVLPRVSRAIFDYFIPEAEREL</sequence>
<reference evidence="2 3" key="2">
    <citation type="journal article" date="2012" name="Stand. Genomic Sci.">
        <title>Complete genome sequence of the moderately thermophilic mineral-sulfide-oxidizing firmicute Sulfobacillus acidophilus type strain (NAL(T)).</title>
        <authorList>
            <person name="Anderson I."/>
            <person name="Chertkov O."/>
            <person name="Chen A."/>
            <person name="Saunders E."/>
            <person name="Lapidus A."/>
            <person name="Nolan M."/>
            <person name="Lucas S."/>
            <person name="Hammon N."/>
            <person name="Deshpande S."/>
            <person name="Cheng J.F."/>
            <person name="Han C."/>
            <person name="Tapia R."/>
            <person name="Goodwin L.A."/>
            <person name="Pitluck S."/>
            <person name="Liolios K."/>
            <person name="Pagani I."/>
            <person name="Ivanova N."/>
            <person name="Mikhailova N."/>
            <person name="Pati A."/>
            <person name="Palaniappan K."/>
            <person name="Land M."/>
            <person name="Pan C."/>
            <person name="Rohde M."/>
            <person name="Pukall R."/>
            <person name="Goker M."/>
            <person name="Detter J.C."/>
            <person name="Woyke T."/>
            <person name="Bristow J."/>
            <person name="Eisen J.A."/>
            <person name="Markowitz V."/>
            <person name="Hugenholtz P."/>
            <person name="Kyrpides N.C."/>
            <person name="Klenk H.P."/>
            <person name="Mavromatis K."/>
        </authorList>
    </citation>
    <scope>NUCLEOTIDE SEQUENCE [LARGE SCALE GENOMIC DNA]</scope>
    <source>
        <strain evidence="3">ATCC 700253 / DSM 10332 / NAL</strain>
    </source>
</reference>
<dbReference type="GO" id="GO:0030655">
    <property type="term" value="P:beta-lactam antibiotic catabolic process"/>
    <property type="evidence" value="ECO:0007669"/>
    <property type="project" value="InterPro"/>
</dbReference>
<dbReference type="KEGG" id="sap:Sulac_2274"/>
<feature type="domain" description="Beta-lactamase class A catalytic" evidence="1">
    <location>
        <begin position="24"/>
        <end position="244"/>
    </location>
</feature>
<protein>
    <submittedName>
        <fullName evidence="2">Beta-lactamase</fullName>
    </submittedName>
</protein>
<dbReference type="PATRIC" id="fig|679936.5.peg.2357"/>
<proteinExistence type="predicted"/>
<dbReference type="Gene3D" id="3.40.710.10">
    <property type="entry name" value="DD-peptidase/beta-lactamase superfamily"/>
    <property type="match status" value="2"/>
</dbReference>
<dbReference type="PANTHER" id="PTHR35333">
    <property type="entry name" value="BETA-LACTAMASE"/>
    <property type="match status" value="1"/>
</dbReference>
<name>G8TU74_SULAD</name>
<evidence type="ECO:0000313" key="3">
    <source>
        <dbReference type="Proteomes" id="UP000005439"/>
    </source>
</evidence>